<reference evidence="4" key="2">
    <citation type="submission" date="2016-11" db="UniProtKB">
        <authorList>
            <consortium name="WormBaseParasite"/>
        </authorList>
    </citation>
    <scope>IDENTIFICATION</scope>
</reference>
<dbReference type="Gene3D" id="3.40.30.10">
    <property type="entry name" value="Glutaredoxin"/>
    <property type="match status" value="1"/>
</dbReference>
<dbReference type="AlphaFoldDB" id="A0A1I7VYY6"/>
<dbReference type="EMBL" id="JH712108">
    <property type="protein sequence ID" value="EFO21157.1"/>
    <property type="molecule type" value="Genomic_DNA"/>
</dbReference>
<evidence type="ECO:0000313" key="4">
    <source>
        <dbReference type="WBParaSite" id="EN70_7835"/>
    </source>
</evidence>
<accession>A0A1I7VYY6</accession>
<feature type="domain" description="Glutaredoxin" evidence="1">
    <location>
        <begin position="7"/>
        <end position="36"/>
    </location>
</feature>
<dbReference type="SUPFAM" id="SSF52833">
    <property type="entry name" value="Thioredoxin-like"/>
    <property type="match status" value="1"/>
</dbReference>
<dbReference type="WBParaSite" id="EN70_7835">
    <property type="protein sequence ID" value="EN70_7835"/>
    <property type="gene ID" value="EN70_7835"/>
</dbReference>
<keyword evidence="3" id="KW-1185">Reference proteome</keyword>
<dbReference type="Proteomes" id="UP000095285">
    <property type="component" value="Unassembled WGS sequence"/>
</dbReference>
<dbReference type="InterPro" id="IPR036249">
    <property type="entry name" value="Thioredoxin-like_sf"/>
</dbReference>
<dbReference type="InterPro" id="IPR002109">
    <property type="entry name" value="Glutaredoxin"/>
</dbReference>
<dbReference type="RefSeq" id="XP_003142912.1">
    <property type="nucleotide sequence ID" value="XM_003142864.1"/>
</dbReference>
<organism evidence="3 4">
    <name type="scientific">Loa loa</name>
    <name type="common">Eye worm</name>
    <name type="synonym">Filaria loa</name>
    <dbReference type="NCBI Taxonomy" id="7209"/>
    <lineage>
        <taxon>Eukaryota</taxon>
        <taxon>Metazoa</taxon>
        <taxon>Ecdysozoa</taxon>
        <taxon>Nematoda</taxon>
        <taxon>Chromadorea</taxon>
        <taxon>Rhabditida</taxon>
        <taxon>Spirurina</taxon>
        <taxon>Spiruromorpha</taxon>
        <taxon>Filarioidea</taxon>
        <taxon>Onchocercidae</taxon>
        <taxon>Loa</taxon>
    </lineage>
</organism>
<gene>
    <name evidence="2 4" type="ORF">LOAG_07331</name>
</gene>
<proteinExistence type="predicted"/>
<dbReference type="CTD" id="9944750"/>
<sequence>MELNLEPDMQLIQEYLKRRTGGIRTVPQLYVNGMFIGGFDTTEQKERNGELAREMIGFPNVKAAMVNIIFCRSNIVTW</sequence>
<accession>A0A1S0TVT7</accession>
<evidence type="ECO:0000313" key="2">
    <source>
        <dbReference type="EMBL" id="EFO21157.1"/>
    </source>
</evidence>
<dbReference type="GO" id="GO:0015038">
    <property type="term" value="F:glutathione disulfide oxidoreductase activity"/>
    <property type="evidence" value="ECO:0007669"/>
    <property type="project" value="TreeGrafter"/>
</dbReference>
<dbReference type="OrthoDB" id="418495at2759"/>
<dbReference type="GO" id="GO:0034599">
    <property type="term" value="P:cellular response to oxidative stress"/>
    <property type="evidence" value="ECO:0007669"/>
    <property type="project" value="TreeGrafter"/>
</dbReference>
<dbReference type="KEGG" id="loa:LOAG_07331"/>
<dbReference type="STRING" id="7209.A0A1I7VYY6"/>
<reference evidence="2 3" key="1">
    <citation type="submission" date="2012-04" db="EMBL/GenBank/DDBJ databases">
        <title>The Genome Sequence of Loa loa.</title>
        <authorList>
            <consortium name="The Broad Institute Genome Sequencing Platform"/>
            <consortium name="Broad Institute Genome Sequencing Center for Infectious Disease"/>
            <person name="Nutman T.B."/>
            <person name="Fink D.L."/>
            <person name="Russ C."/>
            <person name="Young S."/>
            <person name="Zeng Q."/>
            <person name="Gargeya S."/>
            <person name="Alvarado L."/>
            <person name="Berlin A."/>
            <person name="Chapman S.B."/>
            <person name="Chen Z."/>
            <person name="Freedman E."/>
            <person name="Gellesch M."/>
            <person name="Goldberg J."/>
            <person name="Griggs A."/>
            <person name="Gujja S."/>
            <person name="Heilman E.R."/>
            <person name="Heiman D."/>
            <person name="Howarth C."/>
            <person name="Mehta T."/>
            <person name="Neiman D."/>
            <person name="Pearson M."/>
            <person name="Roberts A."/>
            <person name="Saif S."/>
            <person name="Shea T."/>
            <person name="Shenoy N."/>
            <person name="Sisk P."/>
            <person name="Stolte C."/>
            <person name="Sykes S."/>
            <person name="White J."/>
            <person name="Yandava C."/>
            <person name="Haas B."/>
            <person name="Henn M.R."/>
            <person name="Nusbaum C."/>
            <person name="Birren B."/>
        </authorList>
    </citation>
    <scope>NUCLEOTIDE SEQUENCE [LARGE SCALE GENOMIC DNA]</scope>
</reference>
<dbReference type="OMA" id="NIIFCRS"/>
<evidence type="ECO:0000259" key="1">
    <source>
        <dbReference type="Pfam" id="PF00462"/>
    </source>
</evidence>
<dbReference type="InParanoid" id="A0A1I7VYY6"/>
<dbReference type="PROSITE" id="PS51354">
    <property type="entry name" value="GLUTAREDOXIN_2"/>
    <property type="match status" value="1"/>
</dbReference>
<dbReference type="GO" id="GO:0005737">
    <property type="term" value="C:cytoplasm"/>
    <property type="evidence" value="ECO:0007669"/>
    <property type="project" value="TreeGrafter"/>
</dbReference>
<dbReference type="PANTHER" id="PTHR45694:SF18">
    <property type="entry name" value="GLUTAREDOXIN-1-RELATED"/>
    <property type="match status" value="1"/>
</dbReference>
<name>A0A1I7VYY6_LOALO</name>
<dbReference type="GeneID" id="9944750"/>
<dbReference type="Pfam" id="PF00462">
    <property type="entry name" value="Glutaredoxin"/>
    <property type="match status" value="1"/>
</dbReference>
<dbReference type="PANTHER" id="PTHR45694">
    <property type="entry name" value="GLUTAREDOXIN 2"/>
    <property type="match status" value="1"/>
</dbReference>
<protein>
    <submittedName>
        <fullName evidence="4">Glutaredoxin domain-containing protein</fullName>
    </submittedName>
</protein>
<evidence type="ECO:0000313" key="3">
    <source>
        <dbReference type="Proteomes" id="UP000095285"/>
    </source>
</evidence>